<dbReference type="AlphaFoldDB" id="A0A1Y2BZD4"/>
<name>A0A1Y2BZD4_9FUNG</name>
<evidence type="ECO:0000313" key="3">
    <source>
        <dbReference type="Proteomes" id="UP000193642"/>
    </source>
</evidence>
<dbReference type="Proteomes" id="UP000193642">
    <property type="component" value="Unassembled WGS sequence"/>
</dbReference>
<dbReference type="SUPFAM" id="SSF48371">
    <property type="entry name" value="ARM repeat"/>
    <property type="match status" value="1"/>
</dbReference>
<dbReference type="Gene3D" id="1.25.10.10">
    <property type="entry name" value="Leucine-rich Repeat Variant"/>
    <property type="match status" value="1"/>
</dbReference>
<feature type="region of interest" description="Disordered" evidence="1">
    <location>
        <begin position="559"/>
        <end position="654"/>
    </location>
</feature>
<organism evidence="2 3">
    <name type="scientific">Rhizoclosmatium globosum</name>
    <dbReference type="NCBI Taxonomy" id="329046"/>
    <lineage>
        <taxon>Eukaryota</taxon>
        <taxon>Fungi</taxon>
        <taxon>Fungi incertae sedis</taxon>
        <taxon>Chytridiomycota</taxon>
        <taxon>Chytridiomycota incertae sedis</taxon>
        <taxon>Chytridiomycetes</taxon>
        <taxon>Chytridiales</taxon>
        <taxon>Chytriomycetaceae</taxon>
        <taxon>Rhizoclosmatium</taxon>
    </lineage>
</organism>
<accession>A0A1Y2BZD4</accession>
<dbReference type="InterPro" id="IPR016024">
    <property type="entry name" value="ARM-type_fold"/>
</dbReference>
<dbReference type="InterPro" id="IPR011989">
    <property type="entry name" value="ARM-like"/>
</dbReference>
<evidence type="ECO:0008006" key="4">
    <source>
        <dbReference type="Google" id="ProtNLM"/>
    </source>
</evidence>
<evidence type="ECO:0000313" key="2">
    <source>
        <dbReference type="EMBL" id="ORY39997.1"/>
    </source>
</evidence>
<proteinExistence type="predicted"/>
<dbReference type="GO" id="GO:0019135">
    <property type="term" value="F:deoxyhypusine monooxygenase activity"/>
    <property type="evidence" value="ECO:0007669"/>
    <property type="project" value="TreeGrafter"/>
</dbReference>
<dbReference type="OrthoDB" id="5980716at2759"/>
<reference evidence="2 3" key="1">
    <citation type="submission" date="2016-07" db="EMBL/GenBank/DDBJ databases">
        <title>Pervasive Adenine N6-methylation of Active Genes in Fungi.</title>
        <authorList>
            <consortium name="DOE Joint Genome Institute"/>
            <person name="Mondo S.J."/>
            <person name="Dannebaum R.O."/>
            <person name="Kuo R.C."/>
            <person name="Labutti K."/>
            <person name="Haridas S."/>
            <person name="Kuo A."/>
            <person name="Salamov A."/>
            <person name="Ahrendt S.R."/>
            <person name="Lipzen A."/>
            <person name="Sullivan W."/>
            <person name="Andreopoulos W.B."/>
            <person name="Clum A."/>
            <person name="Lindquist E."/>
            <person name="Daum C."/>
            <person name="Ramamoorthy G.K."/>
            <person name="Gryganskyi A."/>
            <person name="Culley D."/>
            <person name="Magnuson J.K."/>
            <person name="James T.Y."/>
            <person name="O'Malley M.A."/>
            <person name="Stajich J.E."/>
            <person name="Spatafora J.W."/>
            <person name="Visel A."/>
            <person name="Grigoriev I.V."/>
        </authorList>
    </citation>
    <scope>NUCLEOTIDE SEQUENCE [LARGE SCALE GENOMIC DNA]</scope>
    <source>
        <strain evidence="2 3">JEL800</strain>
    </source>
</reference>
<gene>
    <name evidence="2" type="ORF">BCR33DRAFT_380418</name>
</gene>
<feature type="region of interest" description="Disordered" evidence="1">
    <location>
        <begin position="288"/>
        <end position="334"/>
    </location>
</feature>
<dbReference type="PANTHER" id="PTHR12697:SF5">
    <property type="entry name" value="DEOXYHYPUSINE HYDROXYLASE"/>
    <property type="match status" value="1"/>
</dbReference>
<dbReference type="PANTHER" id="PTHR12697">
    <property type="entry name" value="PBS LYASE HEAT-LIKE PROTEIN"/>
    <property type="match status" value="1"/>
</dbReference>
<sequence length="753" mass="84328">MKFSWILKRLLCTRRGSRSRRSQMRRESRGLSLGLLVQRNWLSNWNKQQAKRLHKTQESSIVSYNPDEPIKIEDMSDFLMTPYTLLEQLPEPGTVAYSVLHQTALCCLLNQDSWELRFEAARILIYMQDFRNLGRWETIAFRNILNEAILNGTSDEGFLAGVCLCNMGLVDSKSVRRVKTGLGDFQSKKRQVALECLSNLDIKHANGIMDMLIAESSNTSWRVRLDVIELLKVWIQKIDPYQFGSGGGEIDGSADAINAMSRQIKDDLMDDVPEASSLHGSMTKLIEASNDRLSPPTKAPTETSNNLLSPTSNSTSKSSNQLAKPENRLTRSNIKLSPSTVRLASARLEAQVKRGVETLLNYMWNDWSREVRASATKTLAKLNQGKQAFDYIISLLEMADPSKKIDALRCLNGMGVITSSAMSVYLTTFKDTYFSVRIEACKVACGIVTAENRVLVNTLLDCLNDYDDKVRAYSVKGLSKCKEPRIREALYWCLIHDKCPSVRAESIHSIVELKLLQEDVTLRESIFVIMDTDNDEGVRREAERALIKGGFLFDGEKARAAQTPPTTDKIAASAENTGPELGETMSVAENSPTNEEMETSSDKHETGKTVAAVPGMTFLPQDSQSKQPAKRTPMAQASSTPKKLSKDGKTRVPQSVLPDAIKGMPDEDVELYFRECLVGEAEQQAVIDQVRDMSTASIVLQEVEQMDKDSSTLPELGLDLEFRKVEKFKPHTRYVPKLPTGIHYTTNRRISLL</sequence>
<keyword evidence="3" id="KW-1185">Reference proteome</keyword>
<evidence type="ECO:0000256" key="1">
    <source>
        <dbReference type="SAM" id="MobiDB-lite"/>
    </source>
</evidence>
<comment type="caution">
    <text evidence="2">The sequence shown here is derived from an EMBL/GenBank/DDBJ whole genome shotgun (WGS) entry which is preliminary data.</text>
</comment>
<protein>
    <recommendedName>
        <fullName evidence="4">ARM repeat-containing protein</fullName>
    </recommendedName>
</protein>
<feature type="compositionally biased region" description="Low complexity" evidence="1">
    <location>
        <begin position="301"/>
        <end position="320"/>
    </location>
</feature>
<dbReference type="EMBL" id="MCGO01000037">
    <property type="protein sequence ID" value="ORY39997.1"/>
    <property type="molecule type" value="Genomic_DNA"/>
</dbReference>
<dbReference type="Pfam" id="PF13646">
    <property type="entry name" value="HEAT_2"/>
    <property type="match status" value="1"/>
</dbReference>